<evidence type="ECO:0000313" key="8">
    <source>
        <dbReference type="EMBL" id="ORW23976.1"/>
    </source>
</evidence>
<keyword evidence="3" id="KW-0378">Hydrolase</keyword>
<sequence length="496" mass="48551">MTNDPRYSPPPQQPGYRPAPNQPASAPSHPGTSAYGQGPQQPYSQPFDWRHQSQTTQFRQPYDPYSGTGPGRIPGGTGVGPMPGGSGTGPIPGMLPPMPPPGPQKRPRSGLLAVGALAIAVVSAGIGGAAATAVELGTHTTNGKGHSVIGGAAPSVPAANMPPGSVEQVASKVVPSVVMLETDLGRQSEEGSGIILSTDGLILTNNHVVAAAAGPPKAPGAPGGAPPGGPPGAPPGGPGGPAPKTTVTFADGRTAPFTVLGADPTSDIAVIRVQGVSGLTPISLGSSSDLRVGQPVVAIGSPLGLSGTVTTGIVSALNRPVSTTGESGNQNTVLDAIQTDAAINPGNSGGALVNMNGQLVGVNSAIATLGADSPDAQSGSIGLGFAIPVDQAKRIADELISSGKASHASLGVQVTNDKGSPGAKVVDVVPGGAASTAGVPKNVVVTKVDDRPISSADALVAAVRSRAPGDKISLTFQDPAGGGSRTVPVTLGKADQ</sequence>
<evidence type="ECO:0000256" key="2">
    <source>
        <dbReference type="ARBA" id="ARBA00022670"/>
    </source>
</evidence>
<reference evidence="8 9" key="1">
    <citation type="submission" date="2016-01" db="EMBL/GenBank/DDBJ databases">
        <title>The new phylogeny of the genus Mycobacterium.</title>
        <authorList>
            <person name="Tarcisio F."/>
            <person name="Conor M."/>
            <person name="Antonella G."/>
            <person name="Elisabetta G."/>
            <person name="Giulia F.S."/>
            <person name="Sara T."/>
            <person name="Anna F."/>
            <person name="Clotilde B."/>
            <person name="Roberto B."/>
            <person name="Veronica D.S."/>
            <person name="Fabio R."/>
            <person name="Monica P."/>
            <person name="Olivier J."/>
            <person name="Enrico T."/>
            <person name="Nicola S."/>
        </authorList>
    </citation>
    <scope>NUCLEOTIDE SEQUENCE [LARGE SCALE GENOMIC DNA]</scope>
    <source>
        <strain evidence="8 9">DSM 44803</strain>
    </source>
</reference>
<dbReference type="GO" id="GO:0006508">
    <property type="term" value="P:proteolysis"/>
    <property type="evidence" value="ECO:0007669"/>
    <property type="project" value="UniProtKB-KW"/>
</dbReference>
<keyword evidence="9" id="KW-1185">Reference proteome</keyword>
<dbReference type="InterPro" id="IPR001478">
    <property type="entry name" value="PDZ"/>
</dbReference>
<keyword evidence="6" id="KW-1133">Transmembrane helix</keyword>
<dbReference type="PROSITE" id="PS50106">
    <property type="entry name" value="PDZ"/>
    <property type="match status" value="1"/>
</dbReference>
<feature type="region of interest" description="Disordered" evidence="5">
    <location>
        <begin position="1"/>
        <end position="109"/>
    </location>
</feature>
<dbReference type="SUPFAM" id="SSF50494">
    <property type="entry name" value="Trypsin-like serine proteases"/>
    <property type="match status" value="1"/>
</dbReference>
<feature type="domain" description="PDZ" evidence="7">
    <location>
        <begin position="399"/>
        <end position="480"/>
    </location>
</feature>
<name>A0A1X1ZKV7_9MYCO</name>
<dbReference type="OrthoDB" id="9758917at2"/>
<evidence type="ECO:0000256" key="4">
    <source>
        <dbReference type="ARBA" id="ARBA00022825"/>
    </source>
</evidence>
<feature type="region of interest" description="Disordered" evidence="5">
    <location>
        <begin position="213"/>
        <end position="249"/>
    </location>
</feature>
<dbReference type="SUPFAM" id="SSF50156">
    <property type="entry name" value="PDZ domain-like"/>
    <property type="match status" value="1"/>
</dbReference>
<dbReference type="InterPro" id="IPR051201">
    <property type="entry name" value="Chloro_Bact_Ser_Proteases"/>
</dbReference>
<dbReference type="InterPro" id="IPR043504">
    <property type="entry name" value="Peptidase_S1_PA_chymotrypsin"/>
</dbReference>
<dbReference type="InterPro" id="IPR009003">
    <property type="entry name" value="Peptidase_S1_PA"/>
</dbReference>
<dbReference type="Pfam" id="PF13180">
    <property type="entry name" value="PDZ_2"/>
    <property type="match status" value="1"/>
</dbReference>
<evidence type="ECO:0000256" key="1">
    <source>
        <dbReference type="ARBA" id="ARBA00010541"/>
    </source>
</evidence>
<dbReference type="GO" id="GO:0004252">
    <property type="term" value="F:serine-type endopeptidase activity"/>
    <property type="evidence" value="ECO:0007669"/>
    <property type="project" value="InterPro"/>
</dbReference>
<feature type="compositionally biased region" description="Gly residues" evidence="5">
    <location>
        <begin position="68"/>
        <end position="90"/>
    </location>
</feature>
<comment type="caution">
    <text evidence="8">The sequence shown here is derived from an EMBL/GenBank/DDBJ whole genome shotgun (WGS) entry which is preliminary data.</text>
</comment>
<feature type="compositionally biased region" description="Pro residues" evidence="5">
    <location>
        <begin position="216"/>
        <end position="241"/>
    </location>
</feature>
<dbReference type="STRING" id="244292.ABW17_23380"/>
<dbReference type="EMBL" id="LQPH01000112">
    <property type="protein sequence ID" value="ORW23976.1"/>
    <property type="molecule type" value="Genomic_DNA"/>
</dbReference>
<gene>
    <name evidence="8" type="ORF">AWC17_03730</name>
</gene>
<dbReference type="PANTHER" id="PTHR43343">
    <property type="entry name" value="PEPTIDASE S12"/>
    <property type="match status" value="1"/>
</dbReference>
<evidence type="ECO:0000256" key="3">
    <source>
        <dbReference type="ARBA" id="ARBA00022801"/>
    </source>
</evidence>
<evidence type="ECO:0000256" key="6">
    <source>
        <dbReference type="SAM" id="Phobius"/>
    </source>
</evidence>
<proteinExistence type="inferred from homology"/>
<dbReference type="InterPro" id="IPR036034">
    <property type="entry name" value="PDZ_sf"/>
</dbReference>
<feature type="region of interest" description="Disordered" evidence="5">
    <location>
        <begin position="474"/>
        <end position="496"/>
    </location>
</feature>
<dbReference type="Gene3D" id="2.30.42.10">
    <property type="match status" value="1"/>
</dbReference>
<keyword evidence="4" id="KW-0720">Serine protease</keyword>
<protein>
    <submittedName>
        <fullName evidence="8">Peptidase S1</fullName>
    </submittedName>
</protein>
<dbReference type="RefSeq" id="WP_047323779.1">
    <property type="nucleotide sequence ID" value="NZ_JACKSS010000106.1"/>
</dbReference>
<feature type="compositionally biased region" description="Low complexity" evidence="5">
    <location>
        <begin position="35"/>
        <end position="46"/>
    </location>
</feature>
<evidence type="ECO:0000256" key="5">
    <source>
        <dbReference type="SAM" id="MobiDB-lite"/>
    </source>
</evidence>
<dbReference type="Gene3D" id="2.40.10.10">
    <property type="entry name" value="Trypsin-like serine proteases"/>
    <property type="match status" value="2"/>
</dbReference>
<accession>A0A1X1ZKV7</accession>
<dbReference type="PANTHER" id="PTHR43343:SF3">
    <property type="entry name" value="PROTEASE DO-LIKE 8, CHLOROPLASTIC"/>
    <property type="match status" value="1"/>
</dbReference>
<dbReference type="Proteomes" id="UP000193781">
    <property type="component" value="Unassembled WGS sequence"/>
</dbReference>
<evidence type="ECO:0000313" key="9">
    <source>
        <dbReference type="Proteomes" id="UP000193781"/>
    </source>
</evidence>
<feature type="transmembrane region" description="Helical" evidence="6">
    <location>
        <begin position="111"/>
        <end position="134"/>
    </location>
</feature>
<dbReference type="AlphaFoldDB" id="A0A1X1ZKV7"/>
<dbReference type="FunFam" id="2.40.10.10:FF:000001">
    <property type="entry name" value="Periplasmic serine protease DegS"/>
    <property type="match status" value="1"/>
</dbReference>
<dbReference type="InterPro" id="IPR001940">
    <property type="entry name" value="Peptidase_S1C"/>
</dbReference>
<keyword evidence="6" id="KW-0812">Transmembrane</keyword>
<keyword evidence="2" id="KW-0645">Protease</keyword>
<dbReference type="PRINTS" id="PR00834">
    <property type="entry name" value="PROTEASES2C"/>
</dbReference>
<dbReference type="Pfam" id="PF13365">
    <property type="entry name" value="Trypsin_2"/>
    <property type="match status" value="1"/>
</dbReference>
<comment type="similarity">
    <text evidence="1">Belongs to the peptidase S1C family.</text>
</comment>
<dbReference type="SMART" id="SM00228">
    <property type="entry name" value="PDZ"/>
    <property type="match status" value="1"/>
</dbReference>
<organism evidence="8 9">
    <name type="scientific">Mycobacterium nebraskense</name>
    <dbReference type="NCBI Taxonomy" id="244292"/>
    <lineage>
        <taxon>Bacteria</taxon>
        <taxon>Bacillati</taxon>
        <taxon>Actinomycetota</taxon>
        <taxon>Actinomycetes</taxon>
        <taxon>Mycobacteriales</taxon>
        <taxon>Mycobacteriaceae</taxon>
        <taxon>Mycobacterium</taxon>
    </lineage>
</organism>
<feature type="compositionally biased region" description="Pro residues" evidence="5">
    <location>
        <begin position="93"/>
        <end position="104"/>
    </location>
</feature>
<evidence type="ECO:0000259" key="7">
    <source>
        <dbReference type="PROSITE" id="PS50106"/>
    </source>
</evidence>
<keyword evidence="6" id="KW-0472">Membrane</keyword>